<keyword evidence="1" id="KW-0645">Protease</keyword>
<name>A0A430AUU1_9ENTE</name>
<dbReference type="AlphaFoldDB" id="A0A430AUU1"/>
<protein>
    <recommendedName>
        <fullName evidence="8">Class A sortase</fullName>
    </recommendedName>
</protein>
<keyword evidence="7" id="KW-1185">Reference proteome</keyword>
<evidence type="ECO:0000313" key="6">
    <source>
        <dbReference type="EMBL" id="RSU11816.1"/>
    </source>
</evidence>
<feature type="transmembrane region" description="Helical" evidence="5">
    <location>
        <begin position="40"/>
        <end position="58"/>
    </location>
</feature>
<evidence type="ECO:0000256" key="1">
    <source>
        <dbReference type="ARBA" id="ARBA00022670"/>
    </source>
</evidence>
<dbReference type="EMBL" id="NGKC01000007">
    <property type="protein sequence ID" value="RSU11816.1"/>
    <property type="molecule type" value="Genomic_DNA"/>
</dbReference>
<keyword evidence="5" id="KW-0812">Transmembrane</keyword>
<comment type="caution">
    <text evidence="6">The sequence shown here is derived from an EMBL/GenBank/DDBJ whole genome shotgun (WGS) entry which is preliminary data.</text>
</comment>
<dbReference type="InterPro" id="IPR023365">
    <property type="entry name" value="Sortase_dom-sf"/>
</dbReference>
<organism evidence="6 7">
    <name type="scientific">Vagococcus acidifermentans</name>
    <dbReference type="NCBI Taxonomy" id="564710"/>
    <lineage>
        <taxon>Bacteria</taxon>
        <taxon>Bacillati</taxon>
        <taxon>Bacillota</taxon>
        <taxon>Bacilli</taxon>
        <taxon>Lactobacillales</taxon>
        <taxon>Enterococcaceae</taxon>
        <taxon>Vagococcus</taxon>
    </lineage>
</organism>
<dbReference type="InterPro" id="IPR005754">
    <property type="entry name" value="Sortase"/>
</dbReference>
<keyword evidence="5" id="KW-0472">Membrane</keyword>
<feature type="active site" description="Proton donor/acceptor" evidence="4">
    <location>
        <position position="166"/>
    </location>
</feature>
<dbReference type="GO" id="GO:0006508">
    <property type="term" value="P:proteolysis"/>
    <property type="evidence" value="ECO:0007669"/>
    <property type="project" value="UniProtKB-KW"/>
</dbReference>
<sequence length="265" mass="29265">MCYDDCKINQGGIAIASHQSHNRSSRQRPKKSVAARVKNALFNFIMFVFLLIGLALIFNGQIKDFIVGRTTDKHAIAAVSSKDIEQNNQKAASFDFDAVESLDLETIVKASNSDIGMDVIGGIAIPSVNLNLPIFKGLSNYALAVGAGTMKEEQVMGKGNYALASHHMNNPELLFSPLVDVDLGAAIFITDLSYVYEYRIVYKEYVAPTRIDVIEDQDDRRMITLVTCDTTGENRLIVQGELTRIVAKDYTTDAISQAFNMKKNN</sequence>
<dbReference type="Pfam" id="PF04203">
    <property type="entry name" value="Sortase"/>
    <property type="match status" value="1"/>
</dbReference>
<evidence type="ECO:0000256" key="4">
    <source>
        <dbReference type="PIRSR" id="PIRSR605754-1"/>
    </source>
</evidence>
<feature type="active site" description="Acyl-thioester intermediate" evidence="4">
    <location>
        <position position="228"/>
    </location>
</feature>
<gene>
    <name evidence="6" type="ORF">CBF27_07610</name>
</gene>
<evidence type="ECO:0000313" key="7">
    <source>
        <dbReference type="Proteomes" id="UP000286773"/>
    </source>
</evidence>
<dbReference type="GO" id="GO:0008234">
    <property type="term" value="F:cysteine-type peptidase activity"/>
    <property type="evidence" value="ECO:0007669"/>
    <property type="project" value="UniProtKB-KW"/>
</dbReference>
<proteinExistence type="predicted"/>
<dbReference type="OrthoDB" id="1648028at2"/>
<reference evidence="6 7" key="1">
    <citation type="submission" date="2017-05" db="EMBL/GenBank/DDBJ databases">
        <title>Vagococcus spp. assemblies.</title>
        <authorList>
            <person name="Gulvik C.A."/>
        </authorList>
    </citation>
    <scope>NUCLEOTIDE SEQUENCE [LARGE SCALE GENOMIC DNA]</scope>
    <source>
        <strain evidence="6 7">LMG 24798</strain>
    </source>
</reference>
<dbReference type="Gene3D" id="2.40.260.10">
    <property type="entry name" value="Sortase"/>
    <property type="match status" value="1"/>
</dbReference>
<dbReference type="Proteomes" id="UP000286773">
    <property type="component" value="Unassembled WGS sequence"/>
</dbReference>
<evidence type="ECO:0000256" key="3">
    <source>
        <dbReference type="ARBA" id="ARBA00022807"/>
    </source>
</evidence>
<evidence type="ECO:0008006" key="8">
    <source>
        <dbReference type="Google" id="ProtNLM"/>
    </source>
</evidence>
<dbReference type="CDD" id="cd06165">
    <property type="entry name" value="Sortase_A"/>
    <property type="match status" value="1"/>
</dbReference>
<keyword evidence="2" id="KW-0378">Hydrolase</keyword>
<keyword evidence="3" id="KW-0788">Thiol protease</keyword>
<keyword evidence="5" id="KW-1133">Transmembrane helix</keyword>
<dbReference type="SUPFAM" id="SSF63817">
    <property type="entry name" value="Sortase"/>
    <property type="match status" value="1"/>
</dbReference>
<evidence type="ECO:0000256" key="5">
    <source>
        <dbReference type="SAM" id="Phobius"/>
    </source>
</evidence>
<evidence type="ECO:0000256" key="2">
    <source>
        <dbReference type="ARBA" id="ARBA00022801"/>
    </source>
</evidence>
<accession>A0A430AUU1</accession>
<dbReference type="NCBIfam" id="TIGR01076">
    <property type="entry name" value="sortase_fam"/>
    <property type="match status" value="1"/>
</dbReference>
<dbReference type="InterPro" id="IPR042007">
    <property type="entry name" value="Sortase_A"/>
</dbReference>